<dbReference type="Gene3D" id="3.40.50.150">
    <property type="entry name" value="Vaccinia Virus protein VP39"/>
    <property type="match status" value="1"/>
</dbReference>
<evidence type="ECO:0000313" key="11">
    <source>
        <dbReference type="Proteomes" id="UP000297946"/>
    </source>
</evidence>
<dbReference type="Proteomes" id="UP000297946">
    <property type="component" value="Unassembled WGS sequence"/>
</dbReference>
<keyword evidence="4" id="KW-0949">S-adenosyl-L-methionine</keyword>
<organism evidence="10 11">
    <name type="scientific">Leptospira langatensis</name>
    <dbReference type="NCBI Taxonomy" id="2484983"/>
    <lineage>
        <taxon>Bacteria</taxon>
        <taxon>Pseudomonadati</taxon>
        <taxon>Spirochaetota</taxon>
        <taxon>Spirochaetia</taxon>
        <taxon>Leptospirales</taxon>
        <taxon>Leptospiraceae</taxon>
        <taxon>Leptospira</taxon>
    </lineage>
</organism>
<evidence type="ECO:0000256" key="4">
    <source>
        <dbReference type="ARBA" id="ARBA00022691"/>
    </source>
</evidence>
<evidence type="ECO:0000259" key="9">
    <source>
        <dbReference type="Pfam" id="PF01555"/>
    </source>
</evidence>
<keyword evidence="3 10" id="KW-0808">Transferase</keyword>
<protein>
    <recommendedName>
        <fullName evidence="8">Methyltransferase</fullName>
        <ecNumber evidence="8">2.1.1.-</ecNumber>
    </recommendedName>
</protein>
<dbReference type="EC" id="2.1.1.-" evidence="8"/>
<dbReference type="PRINTS" id="PR00508">
    <property type="entry name" value="S21N4MTFRASE"/>
</dbReference>
<dbReference type="GO" id="GO:0009307">
    <property type="term" value="P:DNA restriction-modification system"/>
    <property type="evidence" value="ECO:0007669"/>
    <property type="project" value="UniProtKB-KW"/>
</dbReference>
<evidence type="ECO:0000313" key="10">
    <source>
        <dbReference type="EMBL" id="TGJ99890.1"/>
    </source>
</evidence>
<keyword evidence="6" id="KW-0238">DNA-binding</keyword>
<dbReference type="InterPro" id="IPR017985">
    <property type="entry name" value="MeTrfase_CN4_CS"/>
</dbReference>
<dbReference type="GO" id="GO:0032259">
    <property type="term" value="P:methylation"/>
    <property type="evidence" value="ECO:0007669"/>
    <property type="project" value="UniProtKB-KW"/>
</dbReference>
<keyword evidence="5" id="KW-0680">Restriction system</keyword>
<dbReference type="GO" id="GO:0015667">
    <property type="term" value="F:site-specific DNA-methyltransferase (cytosine-N4-specific) activity"/>
    <property type="evidence" value="ECO:0007669"/>
    <property type="project" value="UniProtKB-EC"/>
</dbReference>
<name>A0A5R2ATJ8_9LEPT</name>
<accession>A0A5R2ATJ8</accession>
<evidence type="ECO:0000256" key="8">
    <source>
        <dbReference type="RuleBase" id="RU362026"/>
    </source>
</evidence>
<evidence type="ECO:0000256" key="5">
    <source>
        <dbReference type="ARBA" id="ARBA00022747"/>
    </source>
</evidence>
<sequence length="381" mass="43217">MAGPDRFSDKGYRDIRLFKIEDIVNTVLVGDAYEKLQQFPPKVIQSVVTSPPFFGLRNYGIGGQIGWEDTPFEYTQKLVQVFRECRRALRDDGTLWLNLGDSYNGSGKAGLNSSYQQKHTEFGRPSLEKSRFGKPTNVPGLKRKDKIGIPWRVAFALQGFSVIGNNTLNGWANLLKDAISRKDWELVELVEGRIRLEALAIALVKEGWYLRQDIIWSKPNPTPERVKDRPTTSHEYFFLFSKSRHYYYNADAIKEPSVSLDPTHPSYRPQSVEISKGRKIHTGKHSKSVRSYPEKRNKRSVWTVTTKPYKGAHFAVYPPDLIEPCILASTPGDLDPPAIVLDPFAGSGTTAFVARKLGRSAISIELKPEYADIDRRRNNSR</sequence>
<dbReference type="EMBL" id="RQER01000008">
    <property type="protein sequence ID" value="TGJ99890.1"/>
    <property type="molecule type" value="Genomic_DNA"/>
</dbReference>
<comment type="catalytic activity">
    <reaction evidence="7">
        <text>a 2'-deoxycytidine in DNA + S-adenosyl-L-methionine = an N(4)-methyl-2'-deoxycytidine in DNA + S-adenosyl-L-homocysteine + H(+)</text>
        <dbReference type="Rhea" id="RHEA:16857"/>
        <dbReference type="Rhea" id="RHEA-COMP:11369"/>
        <dbReference type="Rhea" id="RHEA-COMP:13674"/>
        <dbReference type="ChEBI" id="CHEBI:15378"/>
        <dbReference type="ChEBI" id="CHEBI:57856"/>
        <dbReference type="ChEBI" id="CHEBI:59789"/>
        <dbReference type="ChEBI" id="CHEBI:85452"/>
        <dbReference type="ChEBI" id="CHEBI:137933"/>
        <dbReference type="EC" id="2.1.1.113"/>
    </reaction>
</comment>
<dbReference type="InterPro" id="IPR029063">
    <property type="entry name" value="SAM-dependent_MTases_sf"/>
</dbReference>
<comment type="caution">
    <text evidence="10">The sequence shown here is derived from an EMBL/GenBank/DDBJ whole genome shotgun (WGS) entry which is preliminary data.</text>
</comment>
<evidence type="ECO:0000256" key="3">
    <source>
        <dbReference type="ARBA" id="ARBA00022679"/>
    </source>
</evidence>
<evidence type="ECO:0000256" key="6">
    <source>
        <dbReference type="ARBA" id="ARBA00023125"/>
    </source>
</evidence>
<dbReference type="SUPFAM" id="SSF53335">
    <property type="entry name" value="S-adenosyl-L-methionine-dependent methyltransferases"/>
    <property type="match status" value="1"/>
</dbReference>
<dbReference type="InterPro" id="IPR002941">
    <property type="entry name" value="DNA_methylase_N4/N6"/>
</dbReference>
<dbReference type="GO" id="GO:0003677">
    <property type="term" value="F:DNA binding"/>
    <property type="evidence" value="ECO:0007669"/>
    <property type="project" value="UniProtKB-KW"/>
</dbReference>
<dbReference type="InterPro" id="IPR001091">
    <property type="entry name" value="RM_Methyltransferase"/>
</dbReference>
<dbReference type="AlphaFoldDB" id="A0A5R2ATJ8"/>
<evidence type="ECO:0000256" key="7">
    <source>
        <dbReference type="ARBA" id="ARBA00049120"/>
    </source>
</evidence>
<proteinExistence type="inferred from homology"/>
<reference evidence="10 11" key="1">
    <citation type="journal article" date="2019" name="PLoS Negl. Trop. Dis.">
        <title>Revisiting the worldwide diversity of Leptospira species in the environment.</title>
        <authorList>
            <person name="Vincent A.T."/>
            <person name="Schiettekatte O."/>
            <person name="Bourhy P."/>
            <person name="Veyrier F.J."/>
            <person name="Picardeau M."/>
        </authorList>
    </citation>
    <scope>NUCLEOTIDE SEQUENCE [LARGE SCALE GENOMIC DNA]</scope>
    <source>
        <strain evidence="10 11">SSW18</strain>
    </source>
</reference>
<dbReference type="Pfam" id="PF01555">
    <property type="entry name" value="N6_N4_Mtase"/>
    <property type="match status" value="1"/>
</dbReference>
<comment type="similarity">
    <text evidence="1">Belongs to the N(4)/N(6)-methyltransferase family. N(4) subfamily.</text>
</comment>
<dbReference type="GO" id="GO:0008170">
    <property type="term" value="F:N-methyltransferase activity"/>
    <property type="evidence" value="ECO:0007669"/>
    <property type="project" value="InterPro"/>
</dbReference>
<evidence type="ECO:0000256" key="1">
    <source>
        <dbReference type="ARBA" id="ARBA00010203"/>
    </source>
</evidence>
<evidence type="ECO:0000256" key="2">
    <source>
        <dbReference type="ARBA" id="ARBA00022603"/>
    </source>
</evidence>
<gene>
    <name evidence="10" type="ORF">EHO57_14115</name>
</gene>
<keyword evidence="2 10" id="KW-0489">Methyltransferase</keyword>
<dbReference type="PROSITE" id="PS00093">
    <property type="entry name" value="N4_MTASE"/>
    <property type="match status" value="1"/>
</dbReference>
<feature type="domain" description="DNA methylase N-4/N-6" evidence="9">
    <location>
        <begin position="44"/>
        <end position="373"/>
    </location>
</feature>